<protein>
    <submittedName>
        <fullName evidence="1">Uncharacterized protein</fullName>
    </submittedName>
</protein>
<keyword evidence="2" id="KW-1185">Reference proteome</keyword>
<dbReference type="AlphaFoldDB" id="A0A3D9CFF8"/>
<evidence type="ECO:0000313" key="2">
    <source>
        <dbReference type="Proteomes" id="UP000256686"/>
    </source>
</evidence>
<accession>A0A3D9CFF8</accession>
<proteinExistence type="predicted"/>
<evidence type="ECO:0000313" key="1">
    <source>
        <dbReference type="EMBL" id="REC64272.1"/>
    </source>
</evidence>
<organism evidence="1 2">
    <name type="scientific">Chryseobacterium pennae</name>
    <dbReference type="NCBI Taxonomy" id="2258962"/>
    <lineage>
        <taxon>Bacteria</taxon>
        <taxon>Pseudomonadati</taxon>
        <taxon>Bacteroidota</taxon>
        <taxon>Flavobacteriia</taxon>
        <taxon>Flavobacteriales</taxon>
        <taxon>Weeksellaceae</taxon>
        <taxon>Chryseobacterium group</taxon>
        <taxon>Chryseobacterium</taxon>
    </lineage>
</organism>
<dbReference type="RefSeq" id="WP_115968267.1">
    <property type="nucleotide sequence ID" value="NZ_QNVT01000001.1"/>
</dbReference>
<sequence>MKYFGFIREHDDYPISERIHELISSTASIDNNKDKVLPYLQREIMAVPLMGCVENAKDPLFGTDNIIMMKVLSHII</sequence>
<reference evidence="2" key="1">
    <citation type="submission" date="2018-06" db="EMBL/GenBank/DDBJ databases">
        <authorList>
            <person name="Lum Nde A."/>
            <person name="Hugo C."/>
        </authorList>
    </citation>
    <scope>NUCLEOTIDE SEQUENCE [LARGE SCALE GENOMIC DNA]</scope>
    <source>
        <strain evidence="2">1_F178</strain>
    </source>
</reference>
<dbReference type="Proteomes" id="UP000256686">
    <property type="component" value="Unassembled WGS sequence"/>
</dbReference>
<gene>
    <name evidence="1" type="ORF">DRF65_01475</name>
</gene>
<comment type="caution">
    <text evidence="1">The sequence shown here is derived from an EMBL/GenBank/DDBJ whole genome shotgun (WGS) entry which is preliminary data.</text>
</comment>
<name>A0A3D9CFF8_9FLAO</name>
<dbReference type="EMBL" id="QNVT01000001">
    <property type="protein sequence ID" value="REC64272.1"/>
    <property type="molecule type" value="Genomic_DNA"/>
</dbReference>